<name>A0A951QLP4_9CYAN</name>
<dbReference type="EMBL" id="JAHHGZ010000010">
    <property type="protein sequence ID" value="MBW4668028.1"/>
    <property type="molecule type" value="Genomic_DNA"/>
</dbReference>
<evidence type="ECO:0000313" key="2">
    <source>
        <dbReference type="Proteomes" id="UP000729701"/>
    </source>
</evidence>
<dbReference type="AlphaFoldDB" id="A0A951QLP4"/>
<evidence type="ECO:0000313" key="1">
    <source>
        <dbReference type="EMBL" id="MBW4668028.1"/>
    </source>
</evidence>
<proteinExistence type="predicted"/>
<accession>A0A951QLP4</accession>
<organism evidence="1 2">
    <name type="scientific">Cyanomargarita calcarea GSE-NOS-MK-12-04C</name>
    <dbReference type="NCBI Taxonomy" id="2839659"/>
    <lineage>
        <taxon>Bacteria</taxon>
        <taxon>Bacillati</taxon>
        <taxon>Cyanobacteriota</taxon>
        <taxon>Cyanophyceae</taxon>
        <taxon>Nostocales</taxon>
        <taxon>Cyanomargaritaceae</taxon>
        <taxon>Cyanomargarita</taxon>
    </lineage>
</organism>
<gene>
    <name evidence="1" type="ORF">KME60_11545</name>
</gene>
<protein>
    <submittedName>
        <fullName evidence="1">Uncharacterized protein</fullName>
    </submittedName>
</protein>
<reference evidence="1" key="2">
    <citation type="journal article" date="2022" name="Microbiol. Resour. Announc.">
        <title>Metagenome Sequencing to Explore Phylogenomics of Terrestrial Cyanobacteria.</title>
        <authorList>
            <person name="Ward R.D."/>
            <person name="Stajich J.E."/>
            <person name="Johansen J.R."/>
            <person name="Huntemann M."/>
            <person name="Clum A."/>
            <person name="Foster B."/>
            <person name="Foster B."/>
            <person name="Roux S."/>
            <person name="Palaniappan K."/>
            <person name="Varghese N."/>
            <person name="Mukherjee S."/>
            <person name="Reddy T.B.K."/>
            <person name="Daum C."/>
            <person name="Copeland A."/>
            <person name="Chen I.A."/>
            <person name="Ivanova N.N."/>
            <person name="Kyrpides N.C."/>
            <person name="Shapiro N."/>
            <person name="Eloe-Fadrosh E.A."/>
            <person name="Pietrasiak N."/>
        </authorList>
    </citation>
    <scope>NUCLEOTIDE SEQUENCE</scope>
    <source>
        <strain evidence="1">GSE-NOS-MK-12-04C</strain>
    </source>
</reference>
<comment type="caution">
    <text evidence="1">The sequence shown here is derived from an EMBL/GenBank/DDBJ whole genome shotgun (WGS) entry which is preliminary data.</text>
</comment>
<sequence length="60" mass="6772">MPLFSSIELRADSVPIGCDRTIPTITLIVEIIRKAIALYKVSAKTIGYPNYQMRLRLHAL</sequence>
<dbReference type="Proteomes" id="UP000729701">
    <property type="component" value="Unassembled WGS sequence"/>
</dbReference>
<reference evidence="1" key="1">
    <citation type="submission" date="2021-05" db="EMBL/GenBank/DDBJ databases">
        <authorList>
            <person name="Pietrasiak N."/>
            <person name="Ward R."/>
            <person name="Stajich J.E."/>
            <person name="Kurbessoian T."/>
        </authorList>
    </citation>
    <scope>NUCLEOTIDE SEQUENCE</scope>
    <source>
        <strain evidence="1">GSE-NOS-MK-12-04C</strain>
    </source>
</reference>